<dbReference type="EMBL" id="CM007648">
    <property type="protein sequence ID" value="ONM24776.1"/>
    <property type="molecule type" value="Genomic_DNA"/>
</dbReference>
<feature type="region of interest" description="Disordered" evidence="1">
    <location>
        <begin position="1"/>
        <end position="45"/>
    </location>
</feature>
<evidence type="ECO:0000313" key="2">
    <source>
        <dbReference type="EMBL" id="ONM24776.1"/>
    </source>
</evidence>
<dbReference type="AlphaFoldDB" id="A0A1D6EZS7"/>
<evidence type="ECO:0000256" key="1">
    <source>
        <dbReference type="SAM" id="MobiDB-lite"/>
    </source>
</evidence>
<protein>
    <submittedName>
        <fullName evidence="2">Uncharacterized protein</fullName>
    </submittedName>
</protein>
<sequence length="63" mass="7134">MSYYGQQPPVGVPPQQAWLPSAAAASWTPASESERGRPTDSTRRQVKLLAFYARERERELELD</sequence>
<reference evidence="2" key="1">
    <citation type="submission" date="2015-12" db="EMBL/GenBank/DDBJ databases">
        <title>Update maize B73 reference genome by single molecule sequencing technologies.</title>
        <authorList>
            <consortium name="Maize Genome Sequencing Project"/>
            <person name="Ware D."/>
        </authorList>
    </citation>
    <scope>NUCLEOTIDE SEQUENCE [LARGE SCALE GENOMIC DNA]</scope>
    <source>
        <tissue evidence="2">Seedling</tissue>
    </source>
</reference>
<feature type="compositionally biased region" description="Low complexity" evidence="1">
    <location>
        <begin position="1"/>
        <end position="31"/>
    </location>
</feature>
<name>A0A1D6EZS7_MAIZE</name>
<gene>
    <name evidence="2" type="ORF">ZEAMMB73_Zm00001d006711</name>
</gene>
<feature type="compositionally biased region" description="Basic and acidic residues" evidence="1">
    <location>
        <begin position="32"/>
        <end position="43"/>
    </location>
</feature>
<accession>A0A1D6EZS7</accession>
<proteinExistence type="predicted"/>
<organism evidence="2">
    <name type="scientific">Zea mays</name>
    <name type="common">Maize</name>
    <dbReference type="NCBI Taxonomy" id="4577"/>
    <lineage>
        <taxon>Eukaryota</taxon>
        <taxon>Viridiplantae</taxon>
        <taxon>Streptophyta</taxon>
        <taxon>Embryophyta</taxon>
        <taxon>Tracheophyta</taxon>
        <taxon>Spermatophyta</taxon>
        <taxon>Magnoliopsida</taxon>
        <taxon>Liliopsida</taxon>
        <taxon>Poales</taxon>
        <taxon>Poaceae</taxon>
        <taxon>PACMAD clade</taxon>
        <taxon>Panicoideae</taxon>
        <taxon>Andropogonodae</taxon>
        <taxon>Andropogoneae</taxon>
        <taxon>Tripsacinae</taxon>
        <taxon>Zea</taxon>
    </lineage>
</organism>